<reference evidence="1" key="1">
    <citation type="journal article" date="2020" name="Stud. Mycol.">
        <title>101 Dothideomycetes genomes: a test case for predicting lifestyles and emergence of pathogens.</title>
        <authorList>
            <person name="Haridas S."/>
            <person name="Albert R."/>
            <person name="Binder M."/>
            <person name="Bloem J."/>
            <person name="Labutti K."/>
            <person name="Salamov A."/>
            <person name="Andreopoulos B."/>
            <person name="Baker S."/>
            <person name="Barry K."/>
            <person name="Bills G."/>
            <person name="Bluhm B."/>
            <person name="Cannon C."/>
            <person name="Castanera R."/>
            <person name="Culley D."/>
            <person name="Daum C."/>
            <person name="Ezra D."/>
            <person name="Gonzalez J."/>
            <person name="Henrissat B."/>
            <person name="Kuo A."/>
            <person name="Liang C."/>
            <person name="Lipzen A."/>
            <person name="Lutzoni F."/>
            <person name="Magnuson J."/>
            <person name="Mondo S."/>
            <person name="Nolan M."/>
            <person name="Ohm R."/>
            <person name="Pangilinan J."/>
            <person name="Park H.-J."/>
            <person name="Ramirez L."/>
            <person name="Alfaro M."/>
            <person name="Sun H."/>
            <person name="Tritt A."/>
            <person name="Yoshinaga Y."/>
            <person name="Zwiers L.-H."/>
            <person name="Turgeon B."/>
            <person name="Goodwin S."/>
            <person name="Spatafora J."/>
            <person name="Crous P."/>
            <person name="Grigoriev I."/>
        </authorList>
    </citation>
    <scope>NUCLEOTIDE SEQUENCE</scope>
    <source>
        <strain evidence="1">CBS 133067</strain>
    </source>
</reference>
<accession>A0A9P4M280</accession>
<dbReference type="PANTHER" id="PTHR42085:SF2">
    <property type="entry name" value="F-BOX DOMAIN-CONTAINING PROTEIN"/>
    <property type="match status" value="1"/>
</dbReference>
<dbReference type="Proteomes" id="UP000799772">
    <property type="component" value="Unassembled WGS sequence"/>
</dbReference>
<dbReference type="OrthoDB" id="3934270at2759"/>
<proteinExistence type="predicted"/>
<dbReference type="PANTHER" id="PTHR42085">
    <property type="entry name" value="F-BOX DOMAIN-CONTAINING PROTEIN"/>
    <property type="match status" value="1"/>
</dbReference>
<evidence type="ECO:0000313" key="1">
    <source>
        <dbReference type="EMBL" id="KAF2094378.1"/>
    </source>
</evidence>
<dbReference type="EMBL" id="ML978134">
    <property type="protein sequence ID" value="KAF2094378.1"/>
    <property type="molecule type" value="Genomic_DNA"/>
</dbReference>
<gene>
    <name evidence="1" type="ORF">NA57DRAFT_60425</name>
</gene>
<keyword evidence="2" id="KW-1185">Reference proteome</keyword>
<protein>
    <recommendedName>
        <fullName evidence="3">F-box domain-containing protein</fullName>
    </recommendedName>
</protein>
<comment type="caution">
    <text evidence="1">The sequence shown here is derived from an EMBL/GenBank/DDBJ whole genome shotgun (WGS) entry which is preliminary data.</text>
</comment>
<organism evidence="1 2">
    <name type="scientific">Rhizodiscina lignyota</name>
    <dbReference type="NCBI Taxonomy" id="1504668"/>
    <lineage>
        <taxon>Eukaryota</taxon>
        <taxon>Fungi</taxon>
        <taxon>Dikarya</taxon>
        <taxon>Ascomycota</taxon>
        <taxon>Pezizomycotina</taxon>
        <taxon>Dothideomycetes</taxon>
        <taxon>Pleosporomycetidae</taxon>
        <taxon>Aulographales</taxon>
        <taxon>Rhizodiscinaceae</taxon>
        <taxon>Rhizodiscina</taxon>
    </lineage>
</organism>
<evidence type="ECO:0008006" key="3">
    <source>
        <dbReference type="Google" id="ProtNLM"/>
    </source>
</evidence>
<evidence type="ECO:0000313" key="2">
    <source>
        <dbReference type="Proteomes" id="UP000799772"/>
    </source>
</evidence>
<name>A0A9P4M280_9PEZI</name>
<dbReference type="InterPro" id="IPR038883">
    <property type="entry name" value="AN11006-like"/>
</dbReference>
<sequence length="228" mass="26276">MVFNALANGPVLEYKETISAAEMATTQVEANHEPTTLLTLPAEIRNMIYRHVLISNGMLAIWKEIAVEEPALLRTCRQVRREARTLFFSENEFISYSHNREIGPILKFFQKHSLHFTYFSFNRGYHQDLEGPSKHDAEVEYIKTWYTGVWDVSPNRRFCSGGFGRRDRDYIGHRLWDIAKKLKAANMPWEDAKEVLDAAGELVMAERRGSGKDWKPELTITCCTGAKM</sequence>
<dbReference type="AlphaFoldDB" id="A0A9P4M280"/>